<dbReference type="Gene3D" id="1.10.10.10">
    <property type="entry name" value="Winged helix-like DNA-binding domain superfamily/Winged helix DNA-binding domain"/>
    <property type="match status" value="1"/>
</dbReference>
<organism evidence="6 7">
    <name type="scientific">Ferrimonas marina</name>
    <dbReference type="NCBI Taxonomy" id="299255"/>
    <lineage>
        <taxon>Bacteria</taxon>
        <taxon>Pseudomonadati</taxon>
        <taxon>Pseudomonadota</taxon>
        <taxon>Gammaproteobacteria</taxon>
        <taxon>Alteromonadales</taxon>
        <taxon>Ferrimonadaceae</taxon>
        <taxon>Ferrimonas</taxon>
    </lineage>
</organism>
<dbReference type="FunFam" id="1.10.10.10:FF:000001">
    <property type="entry name" value="LysR family transcriptional regulator"/>
    <property type="match status" value="1"/>
</dbReference>
<dbReference type="SUPFAM" id="SSF53850">
    <property type="entry name" value="Periplasmic binding protein-like II"/>
    <property type="match status" value="1"/>
</dbReference>
<dbReference type="Pfam" id="PF00126">
    <property type="entry name" value="HTH_1"/>
    <property type="match status" value="1"/>
</dbReference>
<dbReference type="PROSITE" id="PS50931">
    <property type="entry name" value="HTH_LYSR"/>
    <property type="match status" value="1"/>
</dbReference>
<dbReference type="PANTHER" id="PTHR30126:SF22">
    <property type="entry name" value="HTH-TYPE TRANSCRIPTIONAL REGULATOR YHAJ-RELATED"/>
    <property type="match status" value="1"/>
</dbReference>
<dbReference type="EMBL" id="FQXG01000004">
    <property type="protein sequence ID" value="SHH74419.1"/>
    <property type="molecule type" value="Genomic_DNA"/>
</dbReference>
<feature type="domain" description="HTH lysR-type" evidence="5">
    <location>
        <begin position="1"/>
        <end position="58"/>
    </location>
</feature>
<dbReference type="InterPro" id="IPR005119">
    <property type="entry name" value="LysR_subst-bd"/>
</dbReference>
<sequence>MKLEQLEAFVLAAEAASLAGAGRQLDRSRTSISLAISSLEDELGLSLFERSGNRVVLTEAGRALLPDCQRMLQLAQQLTTRARQWSQGQEMEIRIARDDALPEAQWARIMASLKAQAPNTRVTMVLAPPQELVEMVAQGAVDLAFGLNLNRHLGVQVEELGRVRMQRVVASHHPLASQRPVTDADLFRSTQLLLSYWKADRVAVAPRESADHVAMSSFEQLRDLVEQGIGWAWLPAPLVRARLRQETFRVLRHPHSSELQPYQAAYLMEGGPGPISQAWIEAVFDTLQQDD</sequence>
<dbReference type="GO" id="GO:0000976">
    <property type="term" value="F:transcription cis-regulatory region binding"/>
    <property type="evidence" value="ECO:0007669"/>
    <property type="project" value="TreeGrafter"/>
</dbReference>
<evidence type="ECO:0000256" key="4">
    <source>
        <dbReference type="ARBA" id="ARBA00023163"/>
    </source>
</evidence>
<evidence type="ECO:0000313" key="6">
    <source>
        <dbReference type="EMBL" id="SHH74419.1"/>
    </source>
</evidence>
<dbReference type="InterPro" id="IPR036388">
    <property type="entry name" value="WH-like_DNA-bd_sf"/>
</dbReference>
<accession>A0A1M5VGN9</accession>
<dbReference type="STRING" id="299255.SAMN02745129_2771"/>
<dbReference type="CDD" id="cd05466">
    <property type="entry name" value="PBP2_LTTR_substrate"/>
    <property type="match status" value="1"/>
</dbReference>
<dbReference type="AlphaFoldDB" id="A0A1M5VGN9"/>
<dbReference type="Proteomes" id="UP000184268">
    <property type="component" value="Unassembled WGS sequence"/>
</dbReference>
<evidence type="ECO:0000259" key="5">
    <source>
        <dbReference type="PROSITE" id="PS50931"/>
    </source>
</evidence>
<dbReference type="OrthoDB" id="9786526at2"/>
<evidence type="ECO:0000256" key="1">
    <source>
        <dbReference type="ARBA" id="ARBA00009437"/>
    </source>
</evidence>
<dbReference type="Gene3D" id="3.40.190.290">
    <property type="match status" value="1"/>
</dbReference>
<dbReference type="PANTHER" id="PTHR30126">
    <property type="entry name" value="HTH-TYPE TRANSCRIPTIONAL REGULATOR"/>
    <property type="match status" value="1"/>
</dbReference>
<dbReference type="RefSeq" id="WP_067656596.1">
    <property type="nucleotide sequence ID" value="NZ_FQXG01000004.1"/>
</dbReference>
<dbReference type="InterPro" id="IPR000847">
    <property type="entry name" value="LysR_HTH_N"/>
</dbReference>
<proteinExistence type="inferred from homology"/>
<comment type="similarity">
    <text evidence="1">Belongs to the LysR transcriptional regulatory family.</text>
</comment>
<dbReference type="InterPro" id="IPR036390">
    <property type="entry name" value="WH_DNA-bd_sf"/>
</dbReference>
<keyword evidence="7" id="KW-1185">Reference proteome</keyword>
<name>A0A1M5VGN9_9GAMM</name>
<evidence type="ECO:0000256" key="3">
    <source>
        <dbReference type="ARBA" id="ARBA00023125"/>
    </source>
</evidence>
<evidence type="ECO:0000256" key="2">
    <source>
        <dbReference type="ARBA" id="ARBA00023015"/>
    </source>
</evidence>
<dbReference type="Pfam" id="PF03466">
    <property type="entry name" value="LysR_substrate"/>
    <property type="match status" value="1"/>
</dbReference>
<dbReference type="GO" id="GO:0003700">
    <property type="term" value="F:DNA-binding transcription factor activity"/>
    <property type="evidence" value="ECO:0007669"/>
    <property type="project" value="InterPro"/>
</dbReference>
<keyword evidence="3 6" id="KW-0238">DNA-binding</keyword>
<keyword evidence="4" id="KW-0804">Transcription</keyword>
<reference evidence="6 7" key="1">
    <citation type="submission" date="2016-11" db="EMBL/GenBank/DDBJ databases">
        <authorList>
            <person name="Jaros S."/>
            <person name="Januszkiewicz K."/>
            <person name="Wedrychowicz H."/>
        </authorList>
    </citation>
    <scope>NUCLEOTIDE SEQUENCE [LARGE SCALE GENOMIC DNA]</scope>
    <source>
        <strain evidence="6 7">DSM 16917</strain>
    </source>
</reference>
<gene>
    <name evidence="6" type="ORF">SAMN02745129_2771</name>
</gene>
<protein>
    <submittedName>
        <fullName evidence="6">DNA-binding transcriptional regulator, LysR family</fullName>
    </submittedName>
</protein>
<keyword evidence="2" id="KW-0805">Transcription regulation</keyword>
<dbReference type="SUPFAM" id="SSF46785">
    <property type="entry name" value="Winged helix' DNA-binding domain"/>
    <property type="match status" value="1"/>
</dbReference>
<evidence type="ECO:0000313" key="7">
    <source>
        <dbReference type="Proteomes" id="UP000184268"/>
    </source>
</evidence>